<proteinExistence type="predicted"/>
<keyword evidence="2" id="KW-1185">Reference proteome</keyword>
<dbReference type="Proteomes" id="UP000798662">
    <property type="component" value="Chromosome 1"/>
</dbReference>
<gene>
    <name evidence="1" type="ORF">I4F81_003597</name>
</gene>
<reference evidence="1" key="1">
    <citation type="submission" date="2019-11" db="EMBL/GenBank/DDBJ databases">
        <title>Nori genome reveals adaptations in red seaweeds to the harsh intertidal environment.</title>
        <authorList>
            <person name="Wang D."/>
            <person name="Mao Y."/>
        </authorList>
    </citation>
    <scope>NUCLEOTIDE SEQUENCE</scope>
    <source>
        <tissue evidence="1">Gametophyte</tissue>
    </source>
</reference>
<sequence>MALRPTRTPHVQRQHHLLQVRLCPPPGVVAQPHGAALGHPHPEGRVPPADAADERRWRGPSAVPPPTHPYAPYGLVPLGTKKVKGRVCR</sequence>
<dbReference type="EMBL" id="CM020618">
    <property type="protein sequence ID" value="KAK1861013.1"/>
    <property type="molecule type" value="Genomic_DNA"/>
</dbReference>
<protein>
    <submittedName>
        <fullName evidence="1">Uncharacterized protein</fullName>
    </submittedName>
</protein>
<name>A0ACC3BTU2_PYRYE</name>
<comment type="caution">
    <text evidence="1">The sequence shown here is derived from an EMBL/GenBank/DDBJ whole genome shotgun (WGS) entry which is preliminary data.</text>
</comment>
<evidence type="ECO:0000313" key="2">
    <source>
        <dbReference type="Proteomes" id="UP000798662"/>
    </source>
</evidence>
<accession>A0ACC3BTU2</accession>
<organism evidence="1 2">
    <name type="scientific">Pyropia yezoensis</name>
    <name type="common">Susabi-nori</name>
    <name type="synonym">Porphyra yezoensis</name>
    <dbReference type="NCBI Taxonomy" id="2788"/>
    <lineage>
        <taxon>Eukaryota</taxon>
        <taxon>Rhodophyta</taxon>
        <taxon>Bangiophyceae</taxon>
        <taxon>Bangiales</taxon>
        <taxon>Bangiaceae</taxon>
        <taxon>Pyropia</taxon>
    </lineage>
</organism>
<evidence type="ECO:0000313" key="1">
    <source>
        <dbReference type="EMBL" id="KAK1861013.1"/>
    </source>
</evidence>